<reference evidence="1" key="1">
    <citation type="submission" date="2021-03" db="EMBL/GenBank/DDBJ databases">
        <authorList>
            <consortium name="DOE Joint Genome Institute"/>
            <person name="Ahrendt S."/>
            <person name="Looney B.P."/>
            <person name="Miyauchi S."/>
            <person name="Morin E."/>
            <person name="Drula E."/>
            <person name="Courty P.E."/>
            <person name="Chicoki N."/>
            <person name="Fauchery L."/>
            <person name="Kohler A."/>
            <person name="Kuo A."/>
            <person name="Labutti K."/>
            <person name="Pangilinan J."/>
            <person name="Lipzen A."/>
            <person name="Riley R."/>
            <person name="Andreopoulos W."/>
            <person name="He G."/>
            <person name="Johnson J."/>
            <person name="Barry K.W."/>
            <person name="Grigoriev I.V."/>
            <person name="Nagy L."/>
            <person name="Hibbett D."/>
            <person name="Henrissat B."/>
            <person name="Matheny P.B."/>
            <person name="Labbe J."/>
            <person name="Martin F."/>
        </authorList>
    </citation>
    <scope>NUCLEOTIDE SEQUENCE</scope>
    <source>
        <strain evidence="1">HHB10654</strain>
    </source>
</reference>
<accession>A0ACB8SS68</accession>
<sequence>MPTTSPNIHRRSKGIHDLPVEILMEIFYLVSENALLVPRKREHIRNCMVLLKVCGHWRNVAHGYPRLWTTPPLQKIELTELALKYSGTSLLNIVWSDQDGEVLDKRAFCRALAEFPRVQTLELDLQSGHNPPGHWDVLLQEVKSTFTQKPAGYLETLSIHIPAGTLWNDVPIPDSPRLRSLRVSRCEFLECTTSVYGGLSVLELDGASLGWDALRGGTAFPKMIHALSQATQLEVLSLLRWTIPRDLPSSDAQIQRLELPRLHTLRLDGREPGVTRILTLLDMPRDGRELALTFLREPGIFELDIVASLRAYFKEAIEMEWHFDSVSVSFFSNPYTPILKTVITATGPPEHSRLPQTLVLTLSAHDYIAAGWELLASLPILHKARWRTLDAPYPQAASQDLRYSEWWAGGQRRHARAEFRRCARLRSCEADLRITGRPRFRAPWRAQHQNRGYRVQGGPRPLQIDRSSFPPPKAGPGMPTP</sequence>
<gene>
    <name evidence="1" type="ORF">BV25DRAFT_1830015</name>
</gene>
<name>A0ACB8SS68_9AGAM</name>
<dbReference type="EMBL" id="MU277234">
    <property type="protein sequence ID" value="KAI0058566.1"/>
    <property type="molecule type" value="Genomic_DNA"/>
</dbReference>
<keyword evidence="2" id="KW-1185">Reference proteome</keyword>
<organism evidence="1 2">
    <name type="scientific">Artomyces pyxidatus</name>
    <dbReference type="NCBI Taxonomy" id="48021"/>
    <lineage>
        <taxon>Eukaryota</taxon>
        <taxon>Fungi</taxon>
        <taxon>Dikarya</taxon>
        <taxon>Basidiomycota</taxon>
        <taxon>Agaricomycotina</taxon>
        <taxon>Agaricomycetes</taxon>
        <taxon>Russulales</taxon>
        <taxon>Auriscalpiaceae</taxon>
        <taxon>Artomyces</taxon>
    </lineage>
</organism>
<reference evidence="1" key="2">
    <citation type="journal article" date="2022" name="New Phytol.">
        <title>Evolutionary transition to the ectomycorrhizal habit in the genomes of a hyperdiverse lineage of mushroom-forming fungi.</title>
        <authorList>
            <person name="Looney B."/>
            <person name="Miyauchi S."/>
            <person name="Morin E."/>
            <person name="Drula E."/>
            <person name="Courty P.E."/>
            <person name="Kohler A."/>
            <person name="Kuo A."/>
            <person name="LaButti K."/>
            <person name="Pangilinan J."/>
            <person name="Lipzen A."/>
            <person name="Riley R."/>
            <person name="Andreopoulos W."/>
            <person name="He G."/>
            <person name="Johnson J."/>
            <person name="Nolan M."/>
            <person name="Tritt A."/>
            <person name="Barry K.W."/>
            <person name="Grigoriev I.V."/>
            <person name="Nagy L.G."/>
            <person name="Hibbett D."/>
            <person name="Henrissat B."/>
            <person name="Matheny P.B."/>
            <person name="Labbe J."/>
            <person name="Martin F.M."/>
        </authorList>
    </citation>
    <scope>NUCLEOTIDE SEQUENCE</scope>
    <source>
        <strain evidence="1">HHB10654</strain>
    </source>
</reference>
<protein>
    <submittedName>
        <fullName evidence="1">Uncharacterized protein</fullName>
    </submittedName>
</protein>
<comment type="caution">
    <text evidence="1">The sequence shown here is derived from an EMBL/GenBank/DDBJ whole genome shotgun (WGS) entry which is preliminary data.</text>
</comment>
<evidence type="ECO:0000313" key="2">
    <source>
        <dbReference type="Proteomes" id="UP000814140"/>
    </source>
</evidence>
<proteinExistence type="predicted"/>
<evidence type="ECO:0000313" key="1">
    <source>
        <dbReference type="EMBL" id="KAI0058566.1"/>
    </source>
</evidence>
<dbReference type="Proteomes" id="UP000814140">
    <property type="component" value="Unassembled WGS sequence"/>
</dbReference>